<dbReference type="PANTHER" id="PTHR12175:SF1">
    <property type="entry name" value="PITH DOMAIN-CONTAINING PROTEIN 1"/>
    <property type="match status" value="1"/>
</dbReference>
<dbReference type="InterPro" id="IPR008979">
    <property type="entry name" value="Galactose-bd-like_sf"/>
</dbReference>
<dbReference type="InterPro" id="IPR010400">
    <property type="entry name" value="PITH_dom"/>
</dbReference>
<proteinExistence type="inferred from homology"/>
<reference evidence="4 5" key="1">
    <citation type="submission" date="2016-06" db="EMBL/GenBank/DDBJ databases">
        <title>Evolution of pathogenesis and genome organization in the Tremellales.</title>
        <authorList>
            <person name="Cuomo C."/>
            <person name="Litvintseva A."/>
            <person name="Heitman J."/>
            <person name="Chen Y."/>
            <person name="Sun S."/>
            <person name="Springer D."/>
            <person name="Dromer F."/>
            <person name="Young S."/>
            <person name="Zeng Q."/>
            <person name="Chapman S."/>
            <person name="Gujja S."/>
            <person name="Saif S."/>
            <person name="Birren B."/>
        </authorList>
    </citation>
    <scope>NUCLEOTIDE SEQUENCE [LARGE SCALE GENOMIC DNA]</scope>
    <source>
        <strain evidence="4 5">CBS 6039</strain>
    </source>
</reference>
<dbReference type="AlphaFoldDB" id="A0A1E3I6A6"/>
<protein>
    <recommendedName>
        <fullName evidence="3">PITH domain-containing protein</fullName>
    </recommendedName>
</protein>
<dbReference type="PROSITE" id="PS51532">
    <property type="entry name" value="PITH"/>
    <property type="match status" value="1"/>
</dbReference>
<dbReference type="Pfam" id="PF06201">
    <property type="entry name" value="PITH"/>
    <property type="match status" value="1"/>
</dbReference>
<dbReference type="RefSeq" id="XP_018998026.1">
    <property type="nucleotide sequence ID" value="XM_019133321.1"/>
</dbReference>
<dbReference type="Gene3D" id="2.60.120.470">
    <property type="entry name" value="PITH domain"/>
    <property type="match status" value="1"/>
</dbReference>
<dbReference type="InterPro" id="IPR045099">
    <property type="entry name" value="PITH1-like"/>
</dbReference>
<dbReference type="Proteomes" id="UP000094065">
    <property type="component" value="Unassembled WGS sequence"/>
</dbReference>
<gene>
    <name evidence="4" type="ORF">L202_00222</name>
</gene>
<dbReference type="GO" id="GO:0005634">
    <property type="term" value="C:nucleus"/>
    <property type="evidence" value="ECO:0007669"/>
    <property type="project" value="TreeGrafter"/>
</dbReference>
<dbReference type="InterPro" id="IPR037047">
    <property type="entry name" value="PITH_dom_sf"/>
</dbReference>
<evidence type="ECO:0000313" key="4">
    <source>
        <dbReference type="EMBL" id="ODN84223.1"/>
    </source>
</evidence>
<sequence>MNGHSLSLHDPTCNMSCADDLTTEDLNGNVTAEVLERTSAGEGSTTNLWSHIDRDNVTGLNLDDPLSAPKLIKPWDNRLDEEQIVESGVDDELIIHIPFTSSVRLRTLVLKPPAADHPHRPTRTRLYANQIHCPDFSDLESMTPIMDIDTSQPAAGVRRLPDGRRDVEEWPLKVQKLANVHSVTLLFSEAATSLRSSMFFVGFKGVAPKHEMDISKLGRVQNENAADKSVDGVAERQGASNTTTTR</sequence>
<name>A0A1E3I6A6_9TREE</name>
<evidence type="ECO:0000313" key="5">
    <source>
        <dbReference type="Proteomes" id="UP000094065"/>
    </source>
</evidence>
<dbReference type="GeneID" id="30151531"/>
<dbReference type="GO" id="GO:0005737">
    <property type="term" value="C:cytoplasm"/>
    <property type="evidence" value="ECO:0007669"/>
    <property type="project" value="UniProtKB-ARBA"/>
</dbReference>
<dbReference type="PANTHER" id="PTHR12175">
    <property type="entry name" value="AD039 HT014 THIOREDOXIN FAMILY TRP26"/>
    <property type="match status" value="1"/>
</dbReference>
<dbReference type="OrthoDB" id="2635at2759"/>
<accession>A0A1E3I6A6</accession>
<evidence type="ECO:0000256" key="2">
    <source>
        <dbReference type="SAM" id="MobiDB-lite"/>
    </source>
</evidence>
<dbReference type="SUPFAM" id="SSF49785">
    <property type="entry name" value="Galactose-binding domain-like"/>
    <property type="match status" value="1"/>
</dbReference>
<evidence type="ECO:0000259" key="3">
    <source>
        <dbReference type="PROSITE" id="PS51532"/>
    </source>
</evidence>
<feature type="domain" description="PITH" evidence="3">
    <location>
        <begin position="37"/>
        <end position="228"/>
    </location>
</feature>
<feature type="compositionally biased region" description="Basic and acidic residues" evidence="2">
    <location>
        <begin position="225"/>
        <end position="234"/>
    </location>
</feature>
<comment type="caution">
    <text evidence="4">The sequence shown here is derived from an EMBL/GenBank/DDBJ whole genome shotgun (WGS) entry which is preliminary data.</text>
</comment>
<keyword evidence="5" id="KW-1185">Reference proteome</keyword>
<comment type="similarity">
    <text evidence="1">Belongs to the PITHD1 family.</text>
</comment>
<dbReference type="EMBL" id="AWGJ01000001">
    <property type="protein sequence ID" value="ODN84223.1"/>
    <property type="molecule type" value="Genomic_DNA"/>
</dbReference>
<organism evidence="4 5">
    <name type="scientific">Cryptococcus amylolentus CBS 6039</name>
    <dbReference type="NCBI Taxonomy" id="1295533"/>
    <lineage>
        <taxon>Eukaryota</taxon>
        <taxon>Fungi</taxon>
        <taxon>Dikarya</taxon>
        <taxon>Basidiomycota</taxon>
        <taxon>Agaricomycotina</taxon>
        <taxon>Tremellomycetes</taxon>
        <taxon>Tremellales</taxon>
        <taxon>Cryptococcaceae</taxon>
        <taxon>Cryptococcus</taxon>
    </lineage>
</organism>
<feature type="region of interest" description="Disordered" evidence="2">
    <location>
        <begin position="223"/>
        <end position="246"/>
    </location>
</feature>
<evidence type="ECO:0000256" key="1">
    <source>
        <dbReference type="ARBA" id="ARBA00025788"/>
    </source>
</evidence>